<gene>
    <name evidence="2" type="ORF">Tsubulata_021077</name>
</gene>
<dbReference type="Proteomes" id="UP001141552">
    <property type="component" value="Unassembled WGS sequence"/>
</dbReference>
<protein>
    <recommendedName>
        <fullName evidence="1">At1g61320/AtMIF1 LRR domain-containing protein</fullName>
    </recommendedName>
</protein>
<feature type="non-terminal residue" evidence="2">
    <location>
        <position position="1"/>
    </location>
</feature>
<dbReference type="InterPro" id="IPR032675">
    <property type="entry name" value="LRR_dom_sf"/>
</dbReference>
<feature type="domain" description="At1g61320/AtMIF1 LRR" evidence="1">
    <location>
        <begin position="13"/>
        <end position="89"/>
    </location>
</feature>
<dbReference type="AlphaFoldDB" id="A0A9Q0FVV8"/>
<sequence length="126" mass="14243">LYVFPEYIYNHLKTPAGLSSIKCLTSLRLGFVNVTGDVIEHFLINCPLLERLVVERSASLESIKVVASSPLPLKHLEILHCDKFESVEMIVWSSQMTSRKAKKYSDPTSISKSEDSGDSWISWIWG</sequence>
<reference evidence="2" key="1">
    <citation type="submission" date="2022-02" db="EMBL/GenBank/DDBJ databases">
        <authorList>
            <person name="Henning P.M."/>
            <person name="McCubbin A.G."/>
            <person name="Shore J.S."/>
        </authorList>
    </citation>
    <scope>NUCLEOTIDE SEQUENCE</scope>
    <source>
        <strain evidence="2">F60SS</strain>
        <tissue evidence="2">Leaves</tissue>
    </source>
</reference>
<dbReference type="PANTHER" id="PTHR34145">
    <property type="entry name" value="OS02G0105600 PROTEIN"/>
    <property type="match status" value="1"/>
</dbReference>
<name>A0A9Q0FVV8_9ROSI</name>
<reference evidence="2" key="2">
    <citation type="journal article" date="2023" name="Plants (Basel)">
        <title>Annotation of the Turnera subulata (Passifloraceae) Draft Genome Reveals the S-Locus Evolved after the Divergence of Turneroideae from Passifloroideae in a Stepwise Manner.</title>
        <authorList>
            <person name="Henning P.M."/>
            <person name="Roalson E.H."/>
            <person name="Mir W."/>
            <person name="McCubbin A.G."/>
            <person name="Shore J.S."/>
        </authorList>
    </citation>
    <scope>NUCLEOTIDE SEQUENCE</scope>
    <source>
        <strain evidence="2">F60SS</strain>
    </source>
</reference>
<proteinExistence type="predicted"/>
<dbReference type="InterPro" id="IPR053772">
    <property type="entry name" value="At1g61320/At1g61330-like"/>
</dbReference>
<dbReference type="InterPro" id="IPR055357">
    <property type="entry name" value="LRR_At1g61320_AtMIF1"/>
</dbReference>
<dbReference type="Gene3D" id="3.80.10.10">
    <property type="entry name" value="Ribonuclease Inhibitor"/>
    <property type="match status" value="1"/>
</dbReference>
<dbReference type="PANTHER" id="PTHR34145:SF68">
    <property type="entry name" value="FBD DOMAIN-CONTAINING PROTEIN"/>
    <property type="match status" value="1"/>
</dbReference>
<accession>A0A9Q0FVV8</accession>
<comment type="caution">
    <text evidence="2">The sequence shown here is derived from an EMBL/GenBank/DDBJ whole genome shotgun (WGS) entry which is preliminary data.</text>
</comment>
<evidence type="ECO:0000313" key="2">
    <source>
        <dbReference type="EMBL" id="KAJ4838482.1"/>
    </source>
</evidence>
<evidence type="ECO:0000259" key="1">
    <source>
        <dbReference type="Pfam" id="PF23622"/>
    </source>
</evidence>
<dbReference type="Pfam" id="PF23622">
    <property type="entry name" value="LRR_At1g61320_AtMIF1"/>
    <property type="match status" value="1"/>
</dbReference>
<feature type="non-terminal residue" evidence="2">
    <location>
        <position position="126"/>
    </location>
</feature>
<organism evidence="2 3">
    <name type="scientific">Turnera subulata</name>
    <dbReference type="NCBI Taxonomy" id="218843"/>
    <lineage>
        <taxon>Eukaryota</taxon>
        <taxon>Viridiplantae</taxon>
        <taxon>Streptophyta</taxon>
        <taxon>Embryophyta</taxon>
        <taxon>Tracheophyta</taxon>
        <taxon>Spermatophyta</taxon>
        <taxon>Magnoliopsida</taxon>
        <taxon>eudicotyledons</taxon>
        <taxon>Gunneridae</taxon>
        <taxon>Pentapetalae</taxon>
        <taxon>rosids</taxon>
        <taxon>fabids</taxon>
        <taxon>Malpighiales</taxon>
        <taxon>Passifloraceae</taxon>
        <taxon>Turnera</taxon>
    </lineage>
</organism>
<dbReference type="SUPFAM" id="SSF52047">
    <property type="entry name" value="RNI-like"/>
    <property type="match status" value="1"/>
</dbReference>
<evidence type="ECO:0000313" key="3">
    <source>
        <dbReference type="Proteomes" id="UP001141552"/>
    </source>
</evidence>
<dbReference type="EMBL" id="JAKUCV010003540">
    <property type="protein sequence ID" value="KAJ4838482.1"/>
    <property type="molecule type" value="Genomic_DNA"/>
</dbReference>
<keyword evidence="3" id="KW-1185">Reference proteome</keyword>
<dbReference type="OrthoDB" id="613853at2759"/>